<dbReference type="EMBL" id="GBRH01180561">
    <property type="protein sequence ID" value="JAE17335.1"/>
    <property type="molecule type" value="Transcribed_RNA"/>
</dbReference>
<proteinExistence type="predicted"/>
<dbReference type="AlphaFoldDB" id="A0A0A9FWW5"/>
<protein>
    <submittedName>
        <fullName evidence="1">Aprl6</fullName>
    </submittedName>
</protein>
<evidence type="ECO:0000313" key="1">
    <source>
        <dbReference type="EMBL" id="JAE17335.1"/>
    </source>
</evidence>
<organism evidence="1">
    <name type="scientific">Arundo donax</name>
    <name type="common">Giant reed</name>
    <name type="synonym">Donax arundinaceus</name>
    <dbReference type="NCBI Taxonomy" id="35708"/>
    <lineage>
        <taxon>Eukaryota</taxon>
        <taxon>Viridiplantae</taxon>
        <taxon>Streptophyta</taxon>
        <taxon>Embryophyta</taxon>
        <taxon>Tracheophyta</taxon>
        <taxon>Spermatophyta</taxon>
        <taxon>Magnoliopsida</taxon>
        <taxon>Liliopsida</taxon>
        <taxon>Poales</taxon>
        <taxon>Poaceae</taxon>
        <taxon>PACMAD clade</taxon>
        <taxon>Arundinoideae</taxon>
        <taxon>Arundineae</taxon>
        <taxon>Arundo</taxon>
    </lineage>
</organism>
<sequence>MCAPCCGCEEDVEQVEAHGWSQEHQGLGIISSFRVAWRAVFAPSCCFGLMRSTL</sequence>
<reference evidence="1" key="1">
    <citation type="submission" date="2014-09" db="EMBL/GenBank/DDBJ databases">
        <authorList>
            <person name="Magalhaes I.L.F."/>
            <person name="Oliveira U."/>
            <person name="Santos F.R."/>
            <person name="Vidigal T.H.D.A."/>
            <person name="Brescovit A.D."/>
            <person name="Santos A.J."/>
        </authorList>
    </citation>
    <scope>NUCLEOTIDE SEQUENCE</scope>
    <source>
        <tissue evidence="1">Shoot tissue taken approximately 20 cm above the soil surface</tissue>
    </source>
</reference>
<reference evidence="1" key="2">
    <citation type="journal article" date="2015" name="Data Brief">
        <title>Shoot transcriptome of the giant reed, Arundo donax.</title>
        <authorList>
            <person name="Barrero R.A."/>
            <person name="Guerrero F.D."/>
            <person name="Moolhuijzen P."/>
            <person name="Goolsby J.A."/>
            <person name="Tidwell J."/>
            <person name="Bellgard S.E."/>
            <person name="Bellgard M.I."/>
        </authorList>
    </citation>
    <scope>NUCLEOTIDE SEQUENCE</scope>
    <source>
        <tissue evidence="1">Shoot tissue taken approximately 20 cm above the soil surface</tissue>
    </source>
</reference>
<name>A0A0A9FWW5_ARUDO</name>
<accession>A0A0A9FWW5</accession>